<dbReference type="EMBL" id="JAAEDK010000058">
    <property type="protein sequence ID" value="MBR0661604.1"/>
    <property type="molecule type" value="Genomic_DNA"/>
</dbReference>
<protein>
    <submittedName>
        <fullName evidence="2">Tripartite tricarboxylate transporter substrate binding protein</fullName>
    </submittedName>
</protein>
<gene>
    <name evidence="3" type="ORF">GWK15_02695</name>
    <name evidence="2" type="ORF">GXW75_20285</name>
</gene>
<proteinExistence type="inferred from homology"/>
<evidence type="ECO:0000313" key="4">
    <source>
        <dbReference type="Proteomes" id="UP000746741"/>
    </source>
</evidence>
<dbReference type="SUPFAM" id="SSF53850">
    <property type="entry name" value="Periplasmic binding protein-like II"/>
    <property type="match status" value="1"/>
</dbReference>
<dbReference type="EMBL" id="JAAVUP010000001">
    <property type="protein sequence ID" value="NKE15834.1"/>
    <property type="molecule type" value="Genomic_DNA"/>
</dbReference>
<dbReference type="Gene3D" id="3.40.190.10">
    <property type="entry name" value="Periplasmic binding protein-like II"/>
    <property type="match status" value="1"/>
</dbReference>
<dbReference type="InterPro" id="IPR042100">
    <property type="entry name" value="Bug_dom1"/>
</dbReference>
<dbReference type="PANTHER" id="PTHR42928">
    <property type="entry name" value="TRICARBOXYLATE-BINDING PROTEIN"/>
    <property type="match status" value="1"/>
</dbReference>
<dbReference type="CDD" id="cd07012">
    <property type="entry name" value="PBP2_Bug_TTT"/>
    <property type="match status" value="1"/>
</dbReference>
<comment type="similarity">
    <text evidence="1">Belongs to the UPF0065 (bug) family.</text>
</comment>
<dbReference type="Proteomes" id="UP001138708">
    <property type="component" value="Unassembled WGS sequence"/>
</dbReference>
<reference evidence="2" key="1">
    <citation type="submission" date="2020-01" db="EMBL/GenBank/DDBJ databases">
        <authorList>
            <person name="Rat A."/>
        </authorList>
    </citation>
    <scope>NUCLEOTIDE SEQUENCE</scope>
    <source>
        <strain evidence="2">LMG 31161</strain>
    </source>
</reference>
<reference evidence="2" key="3">
    <citation type="journal article" date="2021" name="Syst. Appl. Microbiol.">
        <title>Roseomonas hellenica sp. nov., isolated from roots of wild-growing Alkanna tinctoria.</title>
        <authorList>
            <person name="Rat A."/>
            <person name="Naranjo H.D."/>
            <person name="Lebbe L."/>
            <person name="Cnockaert M."/>
            <person name="Krigas N."/>
            <person name="Grigoriadou K."/>
            <person name="Maloupa E."/>
            <person name="Willems A."/>
        </authorList>
    </citation>
    <scope>NUCLEOTIDE SEQUENCE</scope>
    <source>
        <strain evidence="2">LMG 31161</strain>
    </source>
</reference>
<dbReference type="InterPro" id="IPR005064">
    <property type="entry name" value="BUG"/>
</dbReference>
<dbReference type="Pfam" id="PF03401">
    <property type="entry name" value="TctC"/>
    <property type="match status" value="1"/>
</dbReference>
<sequence length="325" mass="34191">MPHAFGRRTACGLGLAGLLARRATAQGAWPERPVRLINSGAPGSGIDLVARILAEGLAPRLGHPVTVENRPGAGSVLAVQAHVQARAGESLLLAATGVASTVPYTFDGRLPYDPATDIPPVAIAGNEFLCLAVHGGLPVRTLEDFVRHAEAHAGALNWFSVPGYVELDTRMMFFRNQLDLTYVAYQGSPPAVLDLVAGRIQFAVLPLTPLLGAVREGQVRALAVTSGVRAPQLPDVPTVEEAGFPEQRYDPVTGLFGWRGMPEAAKARLAGFVAEILGEATAHERLRRAGMVASTGDAAALATVIRMQADRVQLAVRTVGLRTGG</sequence>
<accession>A0A9X9WMP4</accession>
<name>A0A9X9WMP4_9PROT</name>
<reference evidence="3 4" key="2">
    <citation type="submission" date="2020-02" db="EMBL/GenBank/DDBJ databases">
        <authorList>
            <person name="Sun Q."/>
            <person name="Inoue M."/>
        </authorList>
    </citation>
    <scope>NUCLEOTIDE SEQUENCE [LARGE SCALE GENOMIC DNA]</scope>
    <source>
        <strain evidence="3 4">KCTC 22478</strain>
    </source>
</reference>
<dbReference type="PANTHER" id="PTHR42928:SF5">
    <property type="entry name" value="BLR1237 PROTEIN"/>
    <property type="match status" value="1"/>
</dbReference>
<evidence type="ECO:0000313" key="3">
    <source>
        <dbReference type="EMBL" id="NKE15834.1"/>
    </source>
</evidence>
<dbReference type="Gene3D" id="3.40.190.150">
    <property type="entry name" value="Bordetella uptake gene, domain 1"/>
    <property type="match status" value="1"/>
</dbReference>
<evidence type="ECO:0000313" key="2">
    <source>
        <dbReference type="EMBL" id="MBR0661604.1"/>
    </source>
</evidence>
<dbReference type="AlphaFoldDB" id="A0A9X9WMP4"/>
<dbReference type="RefSeq" id="WP_168038791.1">
    <property type="nucleotide sequence ID" value="NZ_JAAEDK010000058.1"/>
</dbReference>
<dbReference type="PIRSF" id="PIRSF017082">
    <property type="entry name" value="YflP"/>
    <property type="match status" value="1"/>
</dbReference>
<evidence type="ECO:0000256" key="1">
    <source>
        <dbReference type="ARBA" id="ARBA00006987"/>
    </source>
</evidence>
<dbReference type="Proteomes" id="UP000746741">
    <property type="component" value="Unassembled WGS sequence"/>
</dbReference>
<evidence type="ECO:0000313" key="5">
    <source>
        <dbReference type="Proteomes" id="UP001138708"/>
    </source>
</evidence>
<organism evidence="2 5">
    <name type="scientific">Neoroseomonas oryzicola</name>
    <dbReference type="NCBI Taxonomy" id="535904"/>
    <lineage>
        <taxon>Bacteria</taxon>
        <taxon>Pseudomonadati</taxon>
        <taxon>Pseudomonadota</taxon>
        <taxon>Alphaproteobacteria</taxon>
        <taxon>Acetobacterales</taxon>
        <taxon>Acetobacteraceae</taxon>
        <taxon>Neoroseomonas</taxon>
    </lineage>
</organism>
<keyword evidence="4" id="KW-1185">Reference proteome</keyword>
<comment type="caution">
    <text evidence="2">The sequence shown here is derived from an EMBL/GenBank/DDBJ whole genome shotgun (WGS) entry which is preliminary data.</text>
</comment>